<evidence type="ECO:0000313" key="6">
    <source>
        <dbReference type="EMBL" id="GHO42394.1"/>
    </source>
</evidence>
<accession>A0A8J3HYQ3</accession>
<dbReference type="AlphaFoldDB" id="A0A8J3HYQ3"/>
<dbReference type="NCBIfam" id="TIGR03560">
    <property type="entry name" value="F420_Rv1855c"/>
    <property type="match status" value="1"/>
</dbReference>
<evidence type="ECO:0000313" key="7">
    <source>
        <dbReference type="Proteomes" id="UP000612362"/>
    </source>
</evidence>
<feature type="domain" description="Luciferase-like" evidence="5">
    <location>
        <begin position="3"/>
        <end position="259"/>
    </location>
</feature>
<dbReference type="InterPro" id="IPR036661">
    <property type="entry name" value="Luciferase-like_sf"/>
</dbReference>
<dbReference type="InterPro" id="IPR011251">
    <property type="entry name" value="Luciferase-like_dom"/>
</dbReference>
<evidence type="ECO:0000256" key="3">
    <source>
        <dbReference type="ARBA" id="ARBA00023002"/>
    </source>
</evidence>
<dbReference type="SUPFAM" id="SSF51679">
    <property type="entry name" value="Bacterial luciferase-like"/>
    <property type="match status" value="1"/>
</dbReference>
<dbReference type="GO" id="GO:0046306">
    <property type="term" value="P:alkanesulfonate catabolic process"/>
    <property type="evidence" value="ECO:0007669"/>
    <property type="project" value="TreeGrafter"/>
</dbReference>
<keyword evidence="3" id="KW-0560">Oxidoreductase</keyword>
<dbReference type="Gene3D" id="3.20.20.30">
    <property type="entry name" value="Luciferase-like domain"/>
    <property type="match status" value="1"/>
</dbReference>
<dbReference type="Proteomes" id="UP000612362">
    <property type="component" value="Unassembled WGS sequence"/>
</dbReference>
<keyword evidence="7" id="KW-1185">Reference proteome</keyword>
<reference evidence="6" key="1">
    <citation type="submission" date="2020-10" db="EMBL/GenBank/DDBJ databases">
        <title>Taxonomic study of unclassified bacteria belonging to the class Ktedonobacteria.</title>
        <authorList>
            <person name="Yabe S."/>
            <person name="Wang C.M."/>
            <person name="Zheng Y."/>
            <person name="Sakai Y."/>
            <person name="Cavaletti L."/>
            <person name="Monciardini P."/>
            <person name="Donadio S."/>
        </authorList>
    </citation>
    <scope>NUCLEOTIDE SEQUENCE</scope>
    <source>
        <strain evidence="6">SOSP1-1</strain>
    </source>
</reference>
<gene>
    <name evidence="6" type="ORF">KSX_05570</name>
</gene>
<dbReference type="GO" id="GO:0008726">
    <property type="term" value="F:alkanesulfonate monooxygenase activity"/>
    <property type="evidence" value="ECO:0007669"/>
    <property type="project" value="TreeGrafter"/>
</dbReference>
<evidence type="ECO:0000256" key="2">
    <source>
        <dbReference type="ARBA" id="ARBA00022643"/>
    </source>
</evidence>
<dbReference type="EMBL" id="BNJF01000001">
    <property type="protein sequence ID" value="GHO42394.1"/>
    <property type="molecule type" value="Genomic_DNA"/>
</dbReference>
<evidence type="ECO:0000259" key="5">
    <source>
        <dbReference type="Pfam" id="PF00296"/>
    </source>
</evidence>
<dbReference type="InterPro" id="IPR050172">
    <property type="entry name" value="SsuD_RutA_monooxygenase"/>
</dbReference>
<keyword evidence="1" id="KW-0285">Flavoprotein</keyword>
<name>A0A8J3HYQ3_9CHLR</name>
<dbReference type="PANTHER" id="PTHR42847">
    <property type="entry name" value="ALKANESULFONATE MONOOXYGENASE"/>
    <property type="match status" value="1"/>
</dbReference>
<comment type="caution">
    <text evidence="6">The sequence shown here is derived from an EMBL/GenBank/DDBJ whole genome shotgun (WGS) entry which is preliminary data.</text>
</comment>
<sequence>MAMQFGILLPQGWTMDLRSIPDPLEAYEAMTRVAQTADEIGIAAAYLVDHFHTIPQPSQEVTFECWTTAAALARDTKRIRIGQMVTCNGYRNPALLAKMASTLDVLSHGRLNFGIGSGWYEHEYRAYGYEYPDAPERLRYLREAVQIILAMWTQEEAHFEGKYYQVRGAINQPKGIQKPHIPLLIGGDGEKVTLKMVAQYADACNVGNDLATIGHKFNVLKKHCATVGRDYESIRRTTTVFCSIGETDEEAQERIPSFVRANFGDRIDGALVGSPSTIRQRLKEYEDAGVQELIIRFFDMPQLEGLRLFAQEFVNSSTQTFKS</sequence>
<organism evidence="6 7">
    <name type="scientific">Ktedonospora formicarum</name>
    <dbReference type="NCBI Taxonomy" id="2778364"/>
    <lineage>
        <taxon>Bacteria</taxon>
        <taxon>Bacillati</taxon>
        <taxon>Chloroflexota</taxon>
        <taxon>Ktedonobacteria</taxon>
        <taxon>Ktedonobacterales</taxon>
        <taxon>Ktedonobacteraceae</taxon>
        <taxon>Ktedonospora</taxon>
    </lineage>
</organism>
<dbReference type="Pfam" id="PF00296">
    <property type="entry name" value="Bac_luciferase"/>
    <property type="match status" value="1"/>
</dbReference>
<evidence type="ECO:0000256" key="1">
    <source>
        <dbReference type="ARBA" id="ARBA00022630"/>
    </source>
</evidence>
<proteinExistence type="predicted"/>
<evidence type="ECO:0000256" key="4">
    <source>
        <dbReference type="ARBA" id="ARBA00023033"/>
    </source>
</evidence>
<dbReference type="PANTHER" id="PTHR42847:SF8">
    <property type="entry name" value="CONSERVED PROTEIN"/>
    <property type="match status" value="1"/>
</dbReference>
<dbReference type="InterPro" id="IPR019952">
    <property type="entry name" value="F420_OxRdatse_Rv1855c_pred"/>
</dbReference>
<keyword evidence="2" id="KW-0288">FMN</keyword>
<dbReference type="RefSeq" id="WP_220191939.1">
    <property type="nucleotide sequence ID" value="NZ_BNJF01000001.1"/>
</dbReference>
<protein>
    <submittedName>
        <fullName evidence="6">LLM class F420-dependent oxidoreductase</fullName>
    </submittedName>
</protein>
<keyword evidence="4" id="KW-0503">Monooxygenase</keyword>